<protein>
    <recommendedName>
        <fullName evidence="6">Prolyl oligopeptidase family serine peptidase</fullName>
    </recommendedName>
</protein>
<accession>A0A6M2BSS4</accession>
<dbReference type="InterPro" id="IPR029058">
    <property type="entry name" value="AB_hydrolase_fold"/>
</dbReference>
<dbReference type="AlphaFoldDB" id="A0A6M2BSS4"/>
<feature type="chain" id="PRO_5026670277" description="Prolyl oligopeptidase family serine peptidase" evidence="3">
    <location>
        <begin position="27"/>
        <end position="389"/>
    </location>
</feature>
<organism evidence="4 5">
    <name type="scientific">Solimonas terrae</name>
    <dbReference type="NCBI Taxonomy" id="1396819"/>
    <lineage>
        <taxon>Bacteria</taxon>
        <taxon>Pseudomonadati</taxon>
        <taxon>Pseudomonadota</taxon>
        <taxon>Gammaproteobacteria</taxon>
        <taxon>Nevskiales</taxon>
        <taxon>Nevskiaceae</taxon>
        <taxon>Solimonas</taxon>
    </lineage>
</organism>
<keyword evidence="2" id="KW-0378">Hydrolase</keyword>
<dbReference type="PANTHER" id="PTHR43037:SF5">
    <property type="entry name" value="FERULOYL ESTERASE"/>
    <property type="match status" value="1"/>
</dbReference>
<dbReference type="RefSeq" id="WP_166257550.1">
    <property type="nucleotide sequence ID" value="NZ_JAAMOW010000006.1"/>
</dbReference>
<feature type="signal peptide" evidence="3">
    <location>
        <begin position="1"/>
        <end position="26"/>
    </location>
</feature>
<reference evidence="4 5" key="1">
    <citation type="journal article" date="2014" name="Int. J. Syst. Evol. Microbiol.">
        <title>Solimonas terrae sp. nov., isolated from soil.</title>
        <authorList>
            <person name="Kim S.J."/>
            <person name="Moon J.Y."/>
            <person name="Weon H.Y."/>
            <person name="Ahn J.H."/>
            <person name="Chen W.M."/>
            <person name="Kwon S.W."/>
        </authorList>
    </citation>
    <scope>NUCLEOTIDE SEQUENCE [LARGE SCALE GENOMIC DNA]</scope>
    <source>
        <strain evidence="4 5">KIS83-12</strain>
    </source>
</reference>
<proteinExistence type="predicted"/>
<gene>
    <name evidence="4" type="ORF">G7Y85_12805</name>
</gene>
<comment type="caution">
    <text evidence="4">The sequence shown here is derived from an EMBL/GenBank/DDBJ whole genome shotgun (WGS) entry which is preliminary data.</text>
</comment>
<keyword evidence="1 3" id="KW-0732">Signal</keyword>
<dbReference type="SUPFAM" id="SSF53474">
    <property type="entry name" value="alpha/beta-Hydrolases"/>
    <property type="match status" value="1"/>
</dbReference>
<evidence type="ECO:0000256" key="2">
    <source>
        <dbReference type="ARBA" id="ARBA00022801"/>
    </source>
</evidence>
<evidence type="ECO:0000256" key="1">
    <source>
        <dbReference type="ARBA" id="ARBA00022729"/>
    </source>
</evidence>
<evidence type="ECO:0008006" key="6">
    <source>
        <dbReference type="Google" id="ProtNLM"/>
    </source>
</evidence>
<dbReference type="PANTHER" id="PTHR43037">
    <property type="entry name" value="UNNAMED PRODUCT-RELATED"/>
    <property type="match status" value="1"/>
</dbReference>
<dbReference type="GO" id="GO:0016787">
    <property type="term" value="F:hydrolase activity"/>
    <property type="evidence" value="ECO:0007669"/>
    <property type="project" value="UniProtKB-KW"/>
</dbReference>
<dbReference type="Gene3D" id="3.40.50.1820">
    <property type="entry name" value="alpha/beta hydrolase"/>
    <property type="match status" value="1"/>
</dbReference>
<name>A0A6M2BSS4_9GAMM</name>
<evidence type="ECO:0000256" key="3">
    <source>
        <dbReference type="SAM" id="SignalP"/>
    </source>
</evidence>
<evidence type="ECO:0000313" key="4">
    <source>
        <dbReference type="EMBL" id="NGY05646.1"/>
    </source>
</evidence>
<dbReference type="EMBL" id="JAAMOW010000006">
    <property type="protein sequence ID" value="NGY05646.1"/>
    <property type="molecule type" value="Genomic_DNA"/>
</dbReference>
<keyword evidence="5" id="KW-1185">Reference proteome</keyword>
<evidence type="ECO:0000313" key="5">
    <source>
        <dbReference type="Proteomes" id="UP000472676"/>
    </source>
</evidence>
<dbReference type="Proteomes" id="UP000472676">
    <property type="component" value="Unassembled WGS sequence"/>
</dbReference>
<dbReference type="InterPro" id="IPR050955">
    <property type="entry name" value="Plant_Biomass_Hydrol_Est"/>
</dbReference>
<sequence length="389" mass="41527">MPSTILRRAACLLVVLAVLAALQACSSGDSKTGAAVLNPSTLSSTIPVTRAACTPFGAAPSVVQAALDGALNPSCEPGGEKLERWADSDGTMRDACLFEPAAASTAHPLPLLIYLHPSLVGTDLSLDVTNIRSQLETADLSGDPDRPGFIMLAPYGRVGTRYYPLPDQDYSPGWDNWYRQMLPDGQERRVNGTTYAANVDAAAIDHYLQLVLAQGKVDRRRIYIMGWSNGSAMATLYALNRPQIAAAAVYSSPDPFGAFNDPCVQQPVVGKPKDDTELQLLNPQLPIYHMHNACDIAGLCPNSLQLRDSLASAGATLIDDHIIDASLKDVAQCNALCGTDPLANYAGLDAPGGYAANLPGYAIGTVNHLRWPSSRTVDLFDFLRDHPKP</sequence>
<dbReference type="PROSITE" id="PS51257">
    <property type="entry name" value="PROKAR_LIPOPROTEIN"/>
    <property type="match status" value="1"/>
</dbReference>